<dbReference type="PROSITE" id="PS51257">
    <property type="entry name" value="PROKAR_LIPOPROTEIN"/>
    <property type="match status" value="1"/>
</dbReference>
<dbReference type="PANTHER" id="PTHR30203">
    <property type="entry name" value="OUTER MEMBRANE CATION EFFLUX PROTEIN"/>
    <property type="match status" value="1"/>
</dbReference>
<gene>
    <name evidence="3" type="ORF">SSA02_19060</name>
</gene>
<evidence type="ECO:0000256" key="1">
    <source>
        <dbReference type="ARBA" id="ARBA00007613"/>
    </source>
</evidence>
<dbReference type="InterPro" id="IPR003423">
    <property type="entry name" value="OMP_efflux"/>
</dbReference>
<sequence length="499" mass="53749">MKRSAPIGLLVLSLLGGCAIGPDYHRPALLQKAGYQSDALPGEIHGTPGGFAAGARQALVPGADLSGEWWTAFGVPQLDALVTRALRNNPSLKSSQAALKAAYEQTRVAGAPLLPSISASFNPTRNKTSQALSPVPGNNAYLYNLHTLQLNISYQPDLWGGLRRQVESQAAQAELQRFELVATTNTLINTLIVALITQSSLNEQIRATDEIVANQQKLLAVMEKQYRLGDISEAQLLAQKAAMTQAQATLPPLRLQAEQAHDQIAALIGTTPQERLPEIPLDAYRLPGALPVSLPTALLEQRPDIRAAESQMHSTSAQVGVAIANRLPNVQLSATPGQAINAMSQFFTPGYGNWTIGAMVAQPIFQGFELMHLEREARANLLAATEQYRNTVLTSMQNVADTLHALQEDSDGLTISAANEDAAIRSLAISQRQMSYGDISPVLLQAAVQIELEARLSLIQAKATRFTDSVALFQALGGGWWHRNDTGMKIPGTDWHAAF</sequence>
<dbReference type="Gene3D" id="2.20.200.10">
    <property type="entry name" value="Outer membrane efflux proteins (OEP)"/>
    <property type="match status" value="1"/>
</dbReference>
<dbReference type="InterPro" id="IPR010131">
    <property type="entry name" value="MdtP/NodT-like"/>
</dbReference>
<evidence type="ECO:0000256" key="2">
    <source>
        <dbReference type="RuleBase" id="RU362097"/>
    </source>
</evidence>
<keyword evidence="2" id="KW-0812">Transmembrane</keyword>
<keyword evidence="2" id="KW-1134">Transmembrane beta strand</keyword>
<evidence type="ECO:0000313" key="4">
    <source>
        <dbReference type="Proteomes" id="UP000321405"/>
    </source>
</evidence>
<keyword evidence="2" id="KW-0449">Lipoprotein</keyword>
<dbReference type="GO" id="GO:0016301">
    <property type="term" value="F:kinase activity"/>
    <property type="evidence" value="ECO:0007669"/>
    <property type="project" value="UniProtKB-KW"/>
</dbReference>
<dbReference type="GO" id="GO:0015562">
    <property type="term" value="F:efflux transmembrane transporter activity"/>
    <property type="evidence" value="ECO:0007669"/>
    <property type="project" value="InterPro"/>
</dbReference>
<protein>
    <submittedName>
        <fullName evidence="3">Histidine kinase</fullName>
    </submittedName>
</protein>
<dbReference type="NCBIfam" id="TIGR01845">
    <property type="entry name" value="outer_NodT"/>
    <property type="match status" value="1"/>
</dbReference>
<dbReference type="GO" id="GO:0005886">
    <property type="term" value="C:plasma membrane"/>
    <property type="evidence" value="ECO:0007669"/>
    <property type="project" value="UniProtKB-SubCell"/>
</dbReference>
<name>A0A511BSE4_9PROT</name>
<comment type="caution">
    <text evidence="3">The sequence shown here is derived from an EMBL/GenBank/DDBJ whole genome shotgun (WGS) entry which is preliminary data.</text>
</comment>
<dbReference type="OrthoDB" id="9783100at2"/>
<keyword evidence="3" id="KW-0418">Kinase</keyword>
<dbReference type="RefSeq" id="WP_147093814.1">
    <property type="nucleotide sequence ID" value="NZ_BJVC01000004.1"/>
</dbReference>
<dbReference type="EMBL" id="BJVC01000004">
    <property type="protein sequence ID" value="GEL02743.1"/>
    <property type="molecule type" value="Genomic_DNA"/>
</dbReference>
<keyword evidence="2" id="KW-0564">Palmitate</keyword>
<accession>A0A511BSE4</accession>
<dbReference type="SUPFAM" id="SSF56954">
    <property type="entry name" value="Outer membrane efflux proteins (OEP)"/>
    <property type="match status" value="1"/>
</dbReference>
<keyword evidence="2" id="KW-0472">Membrane</keyword>
<dbReference type="PANTHER" id="PTHR30203:SF33">
    <property type="entry name" value="BLR4455 PROTEIN"/>
    <property type="match status" value="1"/>
</dbReference>
<dbReference type="Pfam" id="PF02321">
    <property type="entry name" value="OEP"/>
    <property type="match status" value="2"/>
</dbReference>
<proteinExistence type="inferred from homology"/>
<dbReference type="AlphaFoldDB" id="A0A511BSE4"/>
<organism evidence="3 4">
    <name type="scientific">Swaminathania salitolerans</name>
    <dbReference type="NCBI Taxonomy" id="182838"/>
    <lineage>
        <taxon>Bacteria</taxon>
        <taxon>Pseudomonadati</taxon>
        <taxon>Pseudomonadota</taxon>
        <taxon>Alphaproteobacteria</taxon>
        <taxon>Acetobacterales</taxon>
        <taxon>Acetobacteraceae</taxon>
        <taxon>Swaminathania</taxon>
    </lineage>
</organism>
<reference evidence="3 4" key="1">
    <citation type="submission" date="2019-07" db="EMBL/GenBank/DDBJ databases">
        <title>Whole genome shotgun sequence of Swaminathania salitolerans NBRC 104436.</title>
        <authorList>
            <person name="Hosoyama A."/>
            <person name="Uohara A."/>
            <person name="Ohji S."/>
            <person name="Ichikawa N."/>
        </authorList>
    </citation>
    <scope>NUCLEOTIDE SEQUENCE [LARGE SCALE GENOMIC DNA]</scope>
    <source>
        <strain evidence="3 4">NBRC 104436</strain>
    </source>
</reference>
<dbReference type="Gene3D" id="1.20.1600.10">
    <property type="entry name" value="Outer membrane efflux proteins (OEP)"/>
    <property type="match status" value="1"/>
</dbReference>
<dbReference type="Proteomes" id="UP000321405">
    <property type="component" value="Unassembled WGS sequence"/>
</dbReference>
<keyword evidence="4" id="KW-1185">Reference proteome</keyword>
<comment type="subcellular location">
    <subcellularLocation>
        <location evidence="2">Cell membrane</location>
        <topology evidence="2">Lipid-anchor</topology>
    </subcellularLocation>
</comment>
<keyword evidence="3" id="KW-0808">Transferase</keyword>
<comment type="similarity">
    <text evidence="1 2">Belongs to the outer membrane factor (OMF) (TC 1.B.17) family.</text>
</comment>
<evidence type="ECO:0000313" key="3">
    <source>
        <dbReference type="EMBL" id="GEL02743.1"/>
    </source>
</evidence>